<name>M3VCD7_GORML</name>
<gene>
    <name evidence="2" type="ORF">GM1_047_00040</name>
</gene>
<dbReference type="EMBL" id="BAOP01000047">
    <property type="protein sequence ID" value="GAC81833.1"/>
    <property type="molecule type" value="Genomic_DNA"/>
</dbReference>
<keyword evidence="1" id="KW-0732">Signal</keyword>
<evidence type="ECO:0000313" key="2">
    <source>
        <dbReference type="EMBL" id="GAC81833.1"/>
    </source>
</evidence>
<comment type="caution">
    <text evidence="2">The sequence shown here is derived from an EMBL/GenBank/DDBJ whole genome shotgun (WGS) entry which is preliminary data.</text>
</comment>
<accession>M3VCD7</accession>
<dbReference type="Proteomes" id="UP000035009">
    <property type="component" value="Unassembled WGS sequence"/>
</dbReference>
<dbReference type="OrthoDB" id="4375444at2"/>
<feature type="chain" id="PRO_5004041110" description="DUF5642 domain-containing protein" evidence="1">
    <location>
        <begin position="23"/>
        <end position="229"/>
    </location>
</feature>
<feature type="signal peptide" evidence="1">
    <location>
        <begin position="1"/>
        <end position="22"/>
    </location>
</feature>
<keyword evidence="3" id="KW-1185">Reference proteome</keyword>
<proteinExistence type="predicted"/>
<protein>
    <recommendedName>
        <fullName evidence="4">DUF5642 domain-containing protein</fullName>
    </recommendedName>
</protein>
<evidence type="ECO:0000256" key="1">
    <source>
        <dbReference type="SAM" id="SignalP"/>
    </source>
</evidence>
<dbReference type="RefSeq" id="WP_008381906.1">
    <property type="nucleotide sequence ID" value="NZ_BAOP01000047.1"/>
</dbReference>
<dbReference type="AlphaFoldDB" id="M3VCD7"/>
<organism evidence="2 3">
    <name type="scientific">Gordonia malaquae NBRC 108250</name>
    <dbReference type="NCBI Taxonomy" id="1223542"/>
    <lineage>
        <taxon>Bacteria</taxon>
        <taxon>Bacillati</taxon>
        <taxon>Actinomycetota</taxon>
        <taxon>Actinomycetes</taxon>
        <taxon>Mycobacteriales</taxon>
        <taxon>Gordoniaceae</taxon>
        <taxon>Gordonia</taxon>
    </lineage>
</organism>
<dbReference type="eggNOG" id="ENOG5031EH3">
    <property type="taxonomic scope" value="Bacteria"/>
</dbReference>
<sequence>MTKRSLRLSGGLIGVVAVLALAACGSDDASGPVMPQDLVLSADELPAGFDVQDVPKDQIIELAKQTAASGGSAVTPASCKQSGVLPDDLTADQLGITIAQQGTAATLTDVVSVSDRDIASFRAAVTGKCATVKRKVTRGPMAGLQATVTTKVLDAPAALAGEDVLVYQQTSTARSSGQKVVTKTLSGVAKVGDYVVRVEYAPMAGSNAIDRTAFDESFARAVDKVAEKA</sequence>
<evidence type="ECO:0008006" key="4">
    <source>
        <dbReference type="Google" id="ProtNLM"/>
    </source>
</evidence>
<evidence type="ECO:0000313" key="3">
    <source>
        <dbReference type="Proteomes" id="UP000035009"/>
    </source>
</evidence>
<reference evidence="2 3" key="1">
    <citation type="submission" date="2013-02" db="EMBL/GenBank/DDBJ databases">
        <title>Whole genome shotgun sequence of Gordonia malaquae NBRC 108250.</title>
        <authorList>
            <person name="Yoshida I."/>
            <person name="Hosoyama A."/>
            <person name="Tsuchikane K."/>
            <person name="Ando Y."/>
            <person name="Baba S."/>
            <person name="Ohji S."/>
            <person name="Hamada M."/>
            <person name="Tamura T."/>
            <person name="Yamazoe A."/>
            <person name="Yamazaki S."/>
            <person name="Fujita N."/>
        </authorList>
    </citation>
    <scope>NUCLEOTIDE SEQUENCE [LARGE SCALE GENOMIC DNA]</scope>
    <source>
        <strain evidence="2 3">NBRC 108250</strain>
    </source>
</reference>
<dbReference type="PROSITE" id="PS51257">
    <property type="entry name" value="PROKAR_LIPOPROTEIN"/>
    <property type="match status" value="1"/>
</dbReference>
<dbReference type="STRING" id="410332.SAMN04488550_0040"/>